<organism evidence="2 3">
    <name type="scientific">Bacillus weihaiensis</name>
    <dbReference type="NCBI Taxonomy" id="1547283"/>
    <lineage>
        <taxon>Bacteria</taxon>
        <taxon>Bacillati</taxon>
        <taxon>Bacillota</taxon>
        <taxon>Bacilli</taxon>
        <taxon>Bacillales</taxon>
        <taxon>Bacillaceae</taxon>
        <taxon>Bacillus</taxon>
    </lineage>
</organism>
<dbReference type="PROSITE" id="PS51186">
    <property type="entry name" value="GNAT"/>
    <property type="match status" value="1"/>
</dbReference>
<proteinExistence type="predicted"/>
<dbReference type="PANTHER" id="PTHR43233">
    <property type="entry name" value="FAMILY N-ACETYLTRANSFERASE, PUTATIVE (AFU_ORTHOLOGUE AFUA_6G03350)-RELATED"/>
    <property type="match status" value="1"/>
</dbReference>
<dbReference type="Pfam" id="PF13673">
    <property type="entry name" value="Acetyltransf_10"/>
    <property type="match status" value="1"/>
</dbReference>
<dbReference type="AlphaFoldDB" id="A0A1L3MN89"/>
<dbReference type="PANTHER" id="PTHR43233:SF1">
    <property type="entry name" value="FAMILY N-ACETYLTRANSFERASE, PUTATIVE (AFU_ORTHOLOGUE AFUA_6G03350)-RELATED"/>
    <property type="match status" value="1"/>
</dbReference>
<reference evidence="2 3" key="1">
    <citation type="journal article" date="2016" name="Sci. Rep.">
        <title>Complete genome sequence and transcriptomic analysis of a novel marine strain Bacillus weihaiensis reveals the mechanism of brown algae degradation.</title>
        <authorList>
            <person name="Zhu Y."/>
            <person name="Chen P."/>
            <person name="Bao Y."/>
            <person name="Men Y."/>
            <person name="Zeng Y."/>
            <person name="Yang J."/>
            <person name="Sun J."/>
            <person name="Sun Y."/>
        </authorList>
    </citation>
    <scope>NUCLEOTIDE SEQUENCE [LARGE SCALE GENOMIC DNA]</scope>
    <source>
        <strain evidence="2 3">Alg07</strain>
    </source>
</reference>
<evidence type="ECO:0000259" key="1">
    <source>
        <dbReference type="PROSITE" id="PS51186"/>
    </source>
</evidence>
<dbReference type="CDD" id="cd04301">
    <property type="entry name" value="NAT_SF"/>
    <property type="match status" value="1"/>
</dbReference>
<dbReference type="OrthoDB" id="9775804at2"/>
<dbReference type="Gene3D" id="3.40.630.30">
    <property type="match status" value="1"/>
</dbReference>
<sequence>MKVVYKVNDSIEASELSDVFKKAGLKRPVHDLPRLEKMIQQADLLLTARVEGQVIGVARAITDFHYCCYLSDLAVNKDYQSMGVGKELVRILQKEIGDDVSLLLLSSQEAMTYYPKIGFSKVDNGFVIPRKNSF</sequence>
<evidence type="ECO:0000313" key="3">
    <source>
        <dbReference type="Proteomes" id="UP000181936"/>
    </source>
</evidence>
<dbReference type="InterPro" id="IPR000182">
    <property type="entry name" value="GNAT_dom"/>
</dbReference>
<dbReference type="STRING" id="1547283.A9C19_02580"/>
<dbReference type="Proteomes" id="UP000181936">
    <property type="component" value="Chromosome"/>
</dbReference>
<accession>A0A1L3MN89</accession>
<dbReference type="InterPro" id="IPR053144">
    <property type="entry name" value="Acetyltransferase_Butenolide"/>
</dbReference>
<keyword evidence="2" id="KW-0808">Transferase</keyword>
<dbReference type="InterPro" id="IPR016181">
    <property type="entry name" value="Acyl_CoA_acyltransferase"/>
</dbReference>
<dbReference type="SUPFAM" id="SSF55729">
    <property type="entry name" value="Acyl-CoA N-acyltransferases (Nat)"/>
    <property type="match status" value="1"/>
</dbReference>
<protein>
    <submittedName>
        <fullName evidence="2">GCN5 family acetyltransferase</fullName>
    </submittedName>
</protein>
<dbReference type="GO" id="GO:0016747">
    <property type="term" value="F:acyltransferase activity, transferring groups other than amino-acyl groups"/>
    <property type="evidence" value="ECO:0007669"/>
    <property type="project" value="InterPro"/>
</dbReference>
<evidence type="ECO:0000313" key="2">
    <source>
        <dbReference type="EMBL" id="APH03734.1"/>
    </source>
</evidence>
<name>A0A1L3MN89_9BACI</name>
<dbReference type="EMBL" id="CP016020">
    <property type="protein sequence ID" value="APH03734.1"/>
    <property type="molecule type" value="Genomic_DNA"/>
</dbReference>
<feature type="domain" description="N-acetyltransferase" evidence="1">
    <location>
        <begin position="3"/>
        <end position="134"/>
    </location>
</feature>
<gene>
    <name evidence="2" type="ORF">A9C19_02580</name>
</gene>
<dbReference type="RefSeq" id="WP_072578522.1">
    <property type="nucleotide sequence ID" value="NZ_CP016020.1"/>
</dbReference>
<dbReference type="KEGG" id="bwh:A9C19_02580"/>
<keyword evidence="3" id="KW-1185">Reference proteome</keyword>